<dbReference type="EMBL" id="JAFLCK010000050">
    <property type="protein sequence ID" value="MBN8662718.1"/>
    <property type="molecule type" value="Genomic_DNA"/>
</dbReference>
<feature type="compositionally biased region" description="Basic and acidic residues" evidence="5">
    <location>
        <begin position="186"/>
        <end position="216"/>
    </location>
</feature>
<keyword evidence="3" id="KW-0173">Coenzyme A biosynthesis</keyword>
<accession>A0A8J7PLH0</accession>
<dbReference type="PANTHER" id="PTHR10695:SF46">
    <property type="entry name" value="BIFUNCTIONAL COENZYME A SYNTHASE-RELATED"/>
    <property type="match status" value="1"/>
</dbReference>
<dbReference type="InterPro" id="IPR001977">
    <property type="entry name" value="Depp_CoAkinase"/>
</dbReference>
<proteinExistence type="inferred from homology"/>
<gene>
    <name evidence="3 6" type="primary">coaE</name>
    <name evidence="6" type="ORF">J0M35_20285</name>
</gene>
<dbReference type="SUPFAM" id="SSF52540">
    <property type="entry name" value="P-loop containing nucleoside triphosphate hydrolases"/>
    <property type="match status" value="1"/>
</dbReference>
<feature type="compositionally biased region" description="Basic residues" evidence="5">
    <location>
        <begin position="224"/>
        <end position="233"/>
    </location>
</feature>
<dbReference type="HAMAP" id="MF_00376">
    <property type="entry name" value="Dephospho_CoA_kinase"/>
    <property type="match status" value="1"/>
</dbReference>
<dbReference type="GO" id="GO:0005524">
    <property type="term" value="F:ATP binding"/>
    <property type="evidence" value="ECO:0007669"/>
    <property type="project" value="UniProtKB-UniRule"/>
</dbReference>
<evidence type="ECO:0000313" key="6">
    <source>
        <dbReference type="EMBL" id="MBN8662718.1"/>
    </source>
</evidence>
<evidence type="ECO:0000256" key="5">
    <source>
        <dbReference type="SAM" id="MobiDB-lite"/>
    </source>
</evidence>
<dbReference type="Proteomes" id="UP000664277">
    <property type="component" value="Unassembled WGS sequence"/>
</dbReference>
<dbReference type="AlphaFoldDB" id="A0A8J7PLH0"/>
<dbReference type="GO" id="GO:0015937">
    <property type="term" value="P:coenzyme A biosynthetic process"/>
    <property type="evidence" value="ECO:0007669"/>
    <property type="project" value="UniProtKB-UniRule"/>
</dbReference>
<keyword evidence="3 6" id="KW-0808">Transferase</keyword>
<evidence type="ECO:0000313" key="7">
    <source>
        <dbReference type="Proteomes" id="UP000664277"/>
    </source>
</evidence>
<name>A0A8J7PLH0_9BACT</name>
<dbReference type="GO" id="GO:0004140">
    <property type="term" value="F:dephospho-CoA kinase activity"/>
    <property type="evidence" value="ECO:0007669"/>
    <property type="project" value="UniProtKB-UniRule"/>
</dbReference>
<dbReference type="CDD" id="cd02022">
    <property type="entry name" value="DPCK"/>
    <property type="match status" value="1"/>
</dbReference>
<keyword evidence="3" id="KW-0963">Cytoplasm</keyword>
<dbReference type="UniPathway" id="UPA00241">
    <property type="reaction ID" value="UER00356"/>
</dbReference>
<reference evidence="6" key="1">
    <citation type="submission" date="2021-02" db="EMBL/GenBank/DDBJ databases">
        <title>Genome-Resolved Metagenomics of a Microbial Community Performing Photosynthetic Biological Nutrient Removal.</title>
        <authorList>
            <person name="Mcdaniel E.A."/>
        </authorList>
    </citation>
    <scope>NUCLEOTIDE SEQUENCE</scope>
    <source>
        <strain evidence="6">UWPOB_OBS1</strain>
    </source>
</reference>
<dbReference type="GO" id="GO:0005737">
    <property type="term" value="C:cytoplasm"/>
    <property type="evidence" value="ECO:0007669"/>
    <property type="project" value="UniProtKB-SubCell"/>
</dbReference>
<evidence type="ECO:0000256" key="2">
    <source>
        <dbReference type="ARBA" id="ARBA00022840"/>
    </source>
</evidence>
<dbReference type="PROSITE" id="PS51219">
    <property type="entry name" value="DPCK"/>
    <property type="match status" value="1"/>
</dbReference>
<dbReference type="InterPro" id="IPR027417">
    <property type="entry name" value="P-loop_NTPase"/>
</dbReference>
<comment type="function">
    <text evidence="3">Catalyzes the phosphorylation of the 3'-hydroxyl group of dephosphocoenzyme A to form coenzyme A.</text>
</comment>
<feature type="region of interest" description="Disordered" evidence="5">
    <location>
        <begin position="186"/>
        <end position="233"/>
    </location>
</feature>
<dbReference type="NCBIfam" id="TIGR00152">
    <property type="entry name" value="dephospho-CoA kinase"/>
    <property type="match status" value="1"/>
</dbReference>
<dbReference type="Gene3D" id="3.40.50.300">
    <property type="entry name" value="P-loop containing nucleotide triphosphate hydrolases"/>
    <property type="match status" value="1"/>
</dbReference>
<organism evidence="6 7">
    <name type="scientific">Candidatus Obscuribacter phosphatis</name>
    <dbReference type="NCBI Taxonomy" id="1906157"/>
    <lineage>
        <taxon>Bacteria</taxon>
        <taxon>Bacillati</taxon>
        <taxon>Candidatus Melainabacteria</taxon>
        <taxon>Candidatus Obscuribacterales</taxon>
        <taxon>Candidatus Obscuribacteraceae</taxon>
        <taxon>Candidatus Obscuribacter</taxon>
    </lineage>
</organism>
<evidence type="ECO:0000256" key="3">
    <source>
        <dbReference type="HAMAP-Rule" id="MF_00376"/>
    </source>
</evidence>
<dbReference type="EC" id="2.7.1.24" evidence="3 4"/>
<sequence>MSKTIVLGITGTISSGKSLVGKILEDKGVPVIDTDKVVHSLLQDDLKTKSAIFETFGPAVFAPMEGDCASTQPVSPLLSNANLSNFAVDRKALGLQVFNDSSLKAKLEAIVHPNVILRCRKLIQDLQNSLKNKPLPMVAVLVPLLFEAHLEKEYDQIWSVYTDEEIIRERLKRRDGLSDSEVEKRLRAQLPQEEKARRADQVIDNSKSKEETEHQVDVLLSKLQKSHRYGQEK</sequence>
<keyword evidence="3 6" id="KW-0418">Kinase</keyword>
<keyword evidence="2 3" id="KW-0067">ATP-binding</keyword>
<evidence type="ECO:0000256" key="4">
    <source>
        <dbReference type="NCBIfam" id="TIGR00152"/>
    </source>
</evidence>
<comment type="caution">
    <text evidence="6">The sequence shown here is derived from an EMBL/GenBank/DDBJ whole genome shotgun (WGS) entry which is preliminary data.</text>
</comment>
<comment type="pathway">
    <text evidence="3">Cofactor biosynthesis; coenzyme A biosynthesis; CoA from (R)-pantothenate: step 5/5.</text>
</comment>
<comment type="subcellular location">
    <subcellularLocation>
        <location evidence="3">Cytoplasm</location>
    </subcellularLocation>
</comment>
<dbReference type="Pfam" id="PF01121">
    <property type="entry name" value="CoaE"/>
    <property type="match status" value="2"/>
</dbReference>
<comment type="similarity">
    <text evidence="3">Belongs to the CoaE family.</text>
</comment>
<protein>
    <recommendedName>
        <fullName evidence="3 4">Dephospho-CoA kinase</fullName>
        <ecNumber evidence="3 4">2.7.1.24</ecNumber>
    </recommendedName>
    <alternativeName>
        <fullName evidence="3">Dephosphocoenzyme A kinase</fullName>
    </alternativeName>
</protein>
<feature type="binding site" evidence="3">
    <location>
        <begin position="14"/>
        <end position="19"/>
    </location>
    <ligand>
        <name>ATP</name>
        <dbReference type="ChEBI" id="CHEBI:30616"/>
    </ligand>
</feature>
<keyword evidence="1 3" id="KW-0547">Nucleotide-binding</keyword>
<dbReference type="PANTHER" id="PTHR10695">
    <property type="entry name" value="DEPHOSPHO-COA KINASE-RELATED"/>
    <property type="match status" value="1"/>
</dbReference>
<evidence type="ECO:0000256" key="1">
    <source>
        <dbReference type="ARBA" id="ARBA00022741"/>
    </source>
</evidence>
<comment type="catalytic activity">
    <reaction evidence="3">
        <text>3'-dephospho-CoA + ATP = ADP + CoA + H(+)</text>
        <dbReference type="Rhea" id="RHEA:18245"/>
        <dbReference type="ChEBI" id="CHEBI:15378"/>
        <dbReference type="ChEBI" id="CHEBI:30616"/>
        <dbReference type="ChEBI" id="CHEBI:57287"/>
        <dbReference type="ChEBI" id="CHEBI:57328"/>
        <dbReference type="ChEBI" id="CHEBI:456216"/>
        <dbReference type="EC" id="2.7.1.24"/>
    </reaction>
</comment>